<dbReference type="Pfam" id="PF01915">
    <property type="entry name" value="Glyco_hydro_3_C"/>
    <property type="match status" value="1"/>
</dbReference>
<comment type="caution">
    <text evidence="5">The sequence shown here is derived from an EMBL/GenBank/DDBJ whole genome shotgun (WGS) entry which is preliminary data.</text>
</comment>
<dbReference type="Gene3D" id="3.40.50.1700">
    <property type="entry name" value="Glycoside hydrolase family 3 C-terminal domain"/>
    <property type="match status" value="1"/>
</dbReference>
<dbReference type="EMBL" id="VULT01000014">
    <property type="protein sequence ID" value="MSS17959.1"/>
    <property type="molecule type" value="Genomic_DNA"/>
</dbReference>
<dbReference type="InterPro" id="IPR037524">
    <property type="entry name" value="PA14/GLEYA"/>
</dbReference>
<feature type="domain" description="PA14" evidence="4">
    <location>
        <begin position="431"/>
        <end position="570"/>
    </location>
</feature>
<dbReference type="InterPro" id="IPR050288">
    <property type="entry name" value="Cellulose_deg_GH3"/>
</dbReference>
<dbReference type="InterPro" id="IPR011658">
    <property type="entry name" value="PA14_dom"/>
</dbReference>
<dbReference type="SMART" id="SM01217">
    <property type="entry name" value="Fn3_like"/>
    <property type="match status" value="1"/>
</dbReference>
<name>A0A6L5XBY2_9BACT</name>
<dbReference type="Pfam" id="PF07691">
    <property type="entry name" value="PA14"/>
    <property type="match status" value="1"/>
</dbReference>
<dbReference type="AlphaFoldDB" id="A0A6L5XBY2"/>
<dbReference type="InterPro" id="IPR036881">
    <property type="entry name" value="Glyco_hydro_3_C_sf"/>
</dbReference>
<dbReference type="Gene3D" id="2.60.120.260">
    <property type="entry name" value="Galactose-binding domain-like"/>
    <property type="match status" value="1"/>
</dbReference>
<sequence length="846" mass="93203">MCFYQLNRDIAMRSMTIKIFLIVAALTTLATASAQVQRDASVEKRVENTLSKMTLQEKLEMVGEYKGFNIHPVARLGIPAIKMTDATLGVRNYGPSTQYPATALGASTWNRDLMHDVAAQLAADCKARGVHMVLGPGLNIMRAPVGGRNFEYMSEDPYLTAQMGVSFINGLQENGVAACAKHFALNNMEQDRYSTDSRCDERTCHEIYFPAFRAAVEQGHVAAIMDSHNLVNGFHSTENSWLNQRVARKMWGFDGIIMSDWGATHSTVNAANAGLDLDMGGVDRAPHFNPDSLAAALKAGTITEGVINDKVRNILRVIYRFGWDKRPAADKSLKLDNAQSDMAALREAQEGIVLLKNQDRVLPLKRPNRVLVLGPFADANVCGGGSSRVTPIRSVSLLAGLKNTLRGTKVEVLKTDPGIVPCKDLYLDRGGYRPGLNVEYYNNQNLGGAAIVKETVPSLDFNWGKSSPNEEILGTDYFSTRYTGYLRVPASGTYTLALTSSSGSRLWLDGEILIDNWSDHESHTETARLDLQGGRDYSIKVEYYAGTGNASLQLGYLKGSLTSNPVAQQAGQCNAVIVTAGFGQQLETEGKDRPWTLPDDQVQLIKEAAAANPNTIVVLYTGGAVDVSDWADKVKGVIWAGYPGQQGGTALAQILSGKVNPSGRLTSTWAKKWEDYAGHDYFYKKDGQDFVNYRECLMVGYRGFDKHNIEPQYPFGYGLSYTTFAFSNMKVKKSRKDYKISIDVKNVGKMVGYEVVQVYVAPQQVTDDDPVQTLRGFEKVYLNAGQKKTVTITLGEDAFTTYKVYRKAFTLNYGKYTVKVGSSSRQLPLSAEVEFKRPVKYVTVNE</sequence>
<proteinExistence type="inferred from homology"/>
<dbReference type="Proteomes" id="UP000483362">
    <property type="component" value="Unassembled WGS sequence"/>
</dbReference>
<dbReference type="Gene3D" id="3.20.20.300">
    <property type="entry name" value="Glycoside hydrolase, family 3, N-terminal domain"/>
    <property type="match status" value="1"/>
</dbReference>
<dbReference type="Pfam" id="PF14310">
    <property type="entry name" value="Fn3-like"/>
    <property type="match status" value="1"/>
</dbReference>
<dbReference type="Pfam" id="PF00933">
    <property type="entry name" value="Glyco_hydro_3"/>
    <property type="match status" value="1"/>
</dbReference>
<feature type="chain" id="PRO_5026840071" description="PA14 domain-containing protein" evidence="3">
    <location>
        <begin position="35"/>
        <end position="846"/>
    </location>
</feature>
<evidence type="ECO:0000256" key="1">
    <source>
        <dbReference type="ARBA" id="ARBA00005336"/>
    </source>
</evidence>
<dbReference type="PROSITE" id="PS51820">
    <property type="entry name" value="PA14"/>
    <property type="match status" value="1"/>
</dbReference>
<evidence type="ECO:0000256" key="2">
    <source>
        <dbReference type="ARBA" id="ARBA00022801"/>
    </source>
</evidence>
<dbReference type="PANTHER" id="PTHR42715:SF10">
    <property type="entry name" value="BETA-GLUCOSIDASE"/>
    <property type="match status" value="1"/>
</dbReference>
<reference evidence="5 6" key="1">
    <citation type="submission" date="2019-08" db="EMBL/GenBank/DDBJ databases">
        <title>In-depth cultivation of the pig gut microbiome towards novel bacterial diversity and tailored functional studies.</title>
        <authorList>
            <person name="Wylensek D."/>
            <person name="Hitch T.C.A."/>
            <person name="Clavel T."/>
        </authorList>
    </citation>
    <scope>NUCLEOTIDE SEQUENCE [LARGE SCALE GENOMIC DNA]</scope>
    <source>
        <strain evidence="5 6">Oil-RF-744-WCA-WT-10</strain>
    </source>
</reference>
<dbReference type="Gene3D" id="2.60.40.10">
    <property type="entry name" value="Immunoglobulins"/>
    <property type="match status" value="1"/>
</dbReference>
<keyword evidence="3" id="KW-0732">Signal</keyword>
<dbReference type="SUPFAM" id="SSF51445">
    <property type="entry name" value="(Trans)glycosidases"/>
    <property type="match status" value="1"/>
</dbReference>
<organism evidence="5 6">
    <name type="scientific">Sodaliphilus pleomorphus</name>
    <dbReference type="NCBI Taxonomy" id="2606626"/>
    <lineage>
        <taxon>Bacteria</taxon>
        <taxon>Pseudomonadati</taxon>
        <taxon>Bacteroidota</taxon>
        <taxon>Bacteroidia</taxon>
        <taxon>Bacteroidales</taxon>
        <taxon>Muribaculaceae</taxon>
        <taxon>Sodaliphilus</taxon>
    </lineage>
</organism>
<dbReference type="InterPro" id="IPR013783">
    <property type="entry name" value="Ig-like_fold"/>
</dbReference>
<dbReference type="PANTHER" id="PTHR42715">
    <property type="entry name" value="BETA-GLUCOSIDASE"/>
    <property type="match status" value="1"/>
</dbReference>
<feature type="signal peptide" evidence="3">
    <location>
        <begin position="1"/>
        <end position="34"/>
    </location>
</feature>
<evidence type="ECO:0000313" key="5">
    <source>
        <dbReference type="EMBL" id="MSS17959.1"/>
    </source>
</evidence>
<dbReference type="SUPFAM" id="SSF52279">
    <property type="entry name" value="Beta-D-glucan exohydrolase, C-terminal domain"/>
    <property type="match status" value="1"/>
</dbReference>
<protein>
    <recommendedName>
        <fullName evidence="4">PA14 domain-containing protein</fullName>
    </recommendedName>
</protein>
<accession>A0A6L5XBY2</accession>
<dbReference type="GO" id="GO:0005975">
    <property type="term" value="P:carbohydrate metabolic process"/>
    <property type="evidence" value="ECO:0007669"/>
    <property type="project" value="InterPro"/>
</dbReference>
<dbReference type="PRINTS" id="PR00133">
    <property type="entry name" value="GLHYDRLASE3"/>
</dbReference>
<comment type="similarity">
    <text evidence="1">Belongs to the glycosyl hydrolase 3 family.</text>
</comment>
<dbReference type="InterPro" id="IPR017853">
    <property type="entry name" value="GH"/>
</dbReference>
<evidence type="ECO:0000256" key="3">
    <source>
        <dbReference type="SAM" id="SignalP"/>
    </source>
</evidence>
<keyword evidence="2" id="KW-0378">Hydrolase</keyword>
<dbReference type="InterPro" id="IPR002772">
    <property type="entry name" value="Glyco_hydro_3_C"/>
</dbReference>
<evidence type="ECO:0000313" key="6">
    <source>
        <dbReference type="Proteomes" id="UP000483362"/>
    </source>
</evidence>
<dbReference type="InterPro" id="IPR026891">
    <property type="entry name" value="Fn3-like"/>
</dbReference>
<dbReference type="InterPro" id="IPR001764">
    <property type="entry name" value="Glyco_hydro_3_N"/>
</dbReference>
<gene>
    <name evidence="5" type="ORF">FYJ29_09355</name>
</gene>
<dbReference type="GO" id="GO:0004553">
    <property type="term" value="F:hydrolase activity, hydrolyzing O-glycosyl compounds"/>
    <property type="evidence" value="ECO:0007669"/>
    <property type="project" value="InterPro"/>
</dbReference>
<dbReference type="InterPro" id="IPR036962">
    <property type="entry name" value="Glyco_hydro_3_N_sf"/>
</dbReference>
<keyword evidence="6" id="KW-1185">Reference proteome</keyword>
<dbReference type="SMART" id="SM00758">
    <property type="entry name" value="PA14"/>
    <property type="match status" value="1"/>
</dbReference>
<evidence type="ECO:0000259" key="4">
    <source>
        <dbReference type="PROSITE" id="PS51820"/>
    </source>
</evidence>